<name>A0ABS2PUR8_9STRE</name>
<sequence>MESHEFLKYYSRVRPIVLKLRKEYSLKLWELEDWEQEGQIILYQLLIKNTEVISDSRKLFVFFKTKFSNYVKDQIRKQESYKRKFDKMVYEDVWENSSRIANGGMKLDEFVAFNEIIDEFKSTLSDDENEVFDRIITGGRIRGKEKMMKELRVRFSDFKNIN</sequence>
<gene>
    <name evidence="1" type="ORF">JOC28_002131</name>
</gene>
<evidence type="ECO:0000313" key="2">
    <source>
        <dbReference type="Proteomes" id="UP000697472"/>
    </source>
</evidence>
<protein>
    <submittedName>
        <fullName evidence="1">Competence protein ComX</fullName>
    </submittedName>
</protein>
<organism evidence="1 2">
    <name type="scientific">Streptococcus loxodontisalivarius</name>
    <dbReference type="NCBI Taxonomy" id="1349415"/>
    <lineage>
        <taxon>Bacteria</taxon>
        <taxon>Bacillati</taxon>
        <taxon>Bacillota</taxon>
        <taxon>Bacilli</taxon>
        <taxon>Lactobacillales</taxon>
        <taxon>Streptococcaceae</taxon>
        <taxon>Streptococcus</taxon>
    </lineage>
</organism>
<keyword evidence="2" id="KW-1185">Reference proteome</keyword>
<dbReference type="RefSeq" id="WP_205010631.1">
    <property type="nucleotide sequence ID" value="NZ_JAFBEH010000086.1"/>
</dbReference>
<proteinExistence type="predicted"/>
<dbReference type="EMBL" id="JAFBEH010000086">
    <property type="protein sequence ID" value="MBM7643799.1"/>
    <property type="molecule type" value="Genomic_DNA"/>
</dbReference>
<dbReference type="Proteomes" id="UP000697472">
    <property type="component" value="Unassembled WGS sequence"/>
</dbReference>
<comment type="caution">
    <text evidence="1">The sequence shown here is derived from an EMBL/GenBank/DDBJ whole genome shotgun (WGS) entry which is preliminary data.</text>
</comment>
<accession>A0ABS2PUR8</accession>
<evidence type="ECO:0000313" key="1">
    <source>
        <dbReference type="EMBL" id="MBM7643799.1"/>
    </source>
</evidence>
<reference evidence="1 2" key="1">
    <citation type="submission" date="2021-01" db="EMBL/GenBank/DDBJ databases">
        <title>Genomic Encyclopedia of Type Strains, Phase IV (KMG-IV): sequencing the most valuable type-strain genomes for metagenomic binning, comparative biology and taxonomic classification.</title>
        <authorList>
            <person name="Goeker M."/>
        </authorList>
    </citation>
    <scope>NUCLEOTIDE SEQUENCE [LARGE SCALE GENOMIC DNA]</scope>
    <source>
        <strain evidence="1 2">DSM 27382</strain>
    </source>
</reference>